<dbReference type="PROSITE" id="PS51257">
    <property type="entry name" value="PROKAR_LIPOPROTEIN"/>
    <property type="match status" value="1"/>
</dbReference>
<evidence type="ECO:0000313" key="2">
    <source>
        <dbReference type="Proteomes" id="UP000055590"/>
    </source>
</evidence>
<dbReference type="OrthoDB" id="5512240at2"/>
<evidence type="ECO:0000313" key="1">
    <source>
        <dbReference type="EMBL" id="AKU91192.1"/>
    </source>
</evidence>
<accession>A0A0K1PCF4</accession>
<reference evidence="1 2" key="1">
    <citation type="submission" date="2015-08" db="EMBL/GenBank/DDBJ databases">
        <authorList>
            <person name="Babu N.S."/>
            <person name="Beckwith C.J."/>
            <person name="Beseler K.G."/>
            <person name="Brison A."/>
            <person name="Carone J.V."/>
            <person name="Caskin T.P."/>
            <person name="Diamond M."/>
            <person name="Durham M.E."/>
            <person name="Foxe J.M."/>
            <person name="Go M."/>
            <person name="Henderson B.A."/>
            <person name="Jones I.B."/>
            <person name="McGettigan J.A."/>
            <person name="Micheletti S.J."/>
            <person name="Nasrallah M.E."/>
            <person name="Ortiz D."/>
            <person name="Piller C.R."/>
            <person name="Privatt S.R."/>
            <person name="Schneider S.L."/>
            <person name="Sharp S."/>
            <person name="Smith T.C."/>
            <person name="Stanton J.D."/>
            <person name="Ullery H.E."/>
            <person name="Wilson R.J."/>
            <person name="Serrano M.G."/>
            <person name="Buck G."/>
            <person name="Lee V."/>
            <person name="Wang Y."/>
            <person name="Carvalho R."/>
            <person name="Voegtly L."/>
            <person name="Shi R."/>
            <person name="Duckworth R."/>
            <person name="Johnson A."/>
            <person name="Loviza R."/>
            <person name="Walstead R."/>
            <person name="Shah Z."/>
            <person name="Kiflezghi M."/>
            <person name="Wade K."/>
            <person name="Ball S.L."/>
            <person name="Bradley K.W."/>
            <person name="Asai D.J."/>
            <person name="Bowman C.A."/>
            <person name="Russell D.A."/>
            <person name="Pope W.H."/>
            <person name="Jacobs-Sera D."/>
            <person name="Hendrix R.W."/>
            <person name="Hatfull G.F."/>
        </authorList>
    </citation>
    <scope>NUCLEOTIDE SEQUENCE [LARGE SCALE GENOMIC DNA]</scope>
    <source>
        <strain evidence="1 2">DSM 27710</strain>
    </source>
</reference>
<keyword evidence="2" id="KW-1185">Reference proteome</keyword>
<protein>
    <submittedName>
        <fullName evidence="1">Uncharacterized protein</fullName>
    </submittedName>
</protein>
<dbReference type="EMBL" id="CP012332">
    <property type="protein sequence ID" value="AKU91192.1"/>
    <property type="molecule type" value="Genomic_DNA"/>
</dbReference>
<dbReference type="KEGG" id="vin:AKJ08_1579"/>
<gene>
    <name evidence="1" type="ORF">AKJ08_1579</name>
</gene>
<organism evidence="1 2">
    <name type="scientific">Vulgatibacter incomptus</name>
    <dbReference type="NCBI Taxonomy" id="1391653"/>
    <lineage>
        <taxon>Bacteria</taxon>
        <taxon>Pseudomonadati</taxon>
        <taxon>Myxococcota</taxon>
        <taxon>Myxococcia</taxon>
        <taxon>Myxococcales</taxon>
        <taxon>Cystobacterineae</taxon>
        <taxon>Vulgatibacteraceae</taxon>
        <taxon>Vulgatibacter</taxon>
    </lineage>
</organism>
<dbReference type="Proteomes" id="UP000055590">
    <property type="component" value="Chromosome"/>
</dbReference>
<proteinExistence type="predicted"/>
<dbReference type="AlphaFoldDB" id="A0A0K1PCF4"/>
<sequence length="372" mass="39423">MFAFGRKIVPLVALWACAFVWGACGRFGVVEEDPGPDSGTIRVVVQPAHAGPGPQPGDITGVFVILAPRGTIIGDNGEVVNNINIELERDPISGRWSASRDRVFVGTYALSAEAQSPQGVLFRSEPRDVSITKDAHSTVVIVMNQASQPGDIYAPVLGYLGFPTYVEQGDTAQIHVVANQGEGALTASGSFPAGAQFTGEFGNPVTVVNGEAILQWTAPRNNGPKPLIIRVSDQDGNRVEMGIVIQVGVDYAEALLEATFNLAPHVEIRGEVTHSAASSELAIRLRSVDTDSVGQMRYEWTSTCGGTFTQGAATGTFTTTTTGEIAEVRFTYEVVGAARLENCVLEATVTDPELAWASESYNVRMLPPGQGG</sequence>
<name>A0A0K1PCF4_9BACT</name>
<dbReference type="RefSeq" id="WP_050725539.1">
    <property type="nucleotide sequence ID" value="NZ_CP012332.1"/>
</dbReference>